<gene>
    <name evidence="2" type="ORF">ILYODFUR_012994</name>
</gene>
<evidence type="ECO:0000256" key="1">
    <source>
        <dbReference type="SAM" id="SignalP"/>
    </source>
</evidence>
<evidence type="ECO:0000313" key="2">
    <source>
        <dbReference type="EMBL" id="MEQ2228866.1"/>
    </source>
</evidence>
<comment type="caution">
    <text evidence="2">The sequence shown here is derived from an EMBL/GenBank/DDBJ whole genome shotgun (WGS) entry which is preliminary data.</text>
</comment>
<organism evidence="2 3">
    <name type="scientific">Ilyodon furcidens</name>
    <name type="common">goldbreast splitfin</name>
    <dbReference type="NCBI Taxonomy" id="33524"/>
    <lineage>
        <taxon>Eukaryota</taxon>
        <taxon>Metazoa</taxon>
        <taxon>Chordata</taxon>
        <taxon>Craniata</taxon>
        <taxon>Vertebrata</taxon>
        <taxon>Euteleostomi</taxon>
        <taxon>Actinopterygii</taxon>
        <taxon>Neopterygii</taxon>
        <taxon>Teleostei</taxon>
        <taxon>Neoteleostei</taxon>
        <taxon>Acanthomorphata</taxon>
        <taxon>Ovalentaria</taxon>
        <taxon>Atherinomorphae</taxon>
        <taxon>Cyprinodontiformes</taxon>
        <taxon>Goodeidae</taxon>
        <taxon>Ilyodon</taxon>
    </lineage>
</organism>
<protein>
    <recommendedName>
        <fullName evidence="4">Secreted protein</fullName>
    </recommendedName>
</protein>
<keyword evidence="3" id="KW-1185">Reference proteome</keyword>
<dbReference type="Proteomes" id="UP001482620">
    <property type="component" value="Unassembled WGS sequence"/>
</dbReference>
<keyword evidence="1" id="KW-0732">Signal</keyword>
<evidence type="ECO:0000313" key="3">
    <source>
        <dbReference type="Proteomes" id="UP001482620"/>
    </source>
</evidence>
<sequence>MAPWTAATRVFLGSLLKVWQLSVGFTGNADEGNAEVSSSSSDSALPMPCFQLFQADRSAELSDKKRGGGICFYLNEGGVLLLNSCPCSHPTRILRIRGWPNLHS</sequence>
<reference evidence="2 3" key="1">
    <citation type="submission" date="2021-06" db="EMBL/GenBank/DDBJ databases">
        <authorList>
            <person name="Palmer J.M."/>
        </authorList>
    </citation>
    <scope>NUCLEOTIDE SEQUENCE [LARGE SCALE GENOMIC DNA]</scope>
    <source>
        <strain evidence="3">if_2019</strain>
        <tissue evidence="2">Muscle</tissue>
    </source>
</reference>
<accession>A0ABV0T8W9</accession>
<name>A0ABV0T8W9_9TELE</name>
<dbReference type="EMBL" id="JAHRIQ010024211">
    <property type="protein sequence ID" value="MEQ2228866.1"/>
    <property type="molecule type" value="Genomic_DNA"/>
</dbReference>
<proteinExistence type="predicted"/>
<evidence type="ECO:0008006" key="4">
    <source>
        <dbReference type="Google" id="ProtNLM"/>
    </source>
</evidence>
<feature type="chain" id="PRO_5045413898" description="Secreted protein" evidence="1">
    <location>
        <begin position="25"/>
        <end position="104"/>
    </location>
</feature>
<feature type="signal peptide" evidence="1">
    <location>
        <begin position="1"/>
        <end position="24"/>
    </location>
</feature>